<gene>
    <name evidence="1" type="ORF">G2W53_020647</name>
</gene>
<evidence type="ECO:0000313" key="2">
    <source>
        <dbReference type="Proteomes" id="UP000634136"/>
    </source>
</evidence>
<keyword evidence="2" id="KW-1185">Reference proteome</keyword>
<dbReference type="Proteomes" id="UP000634136">
    <property type="component" value="Unassembled WGS sequence"/>
</dbReference>
<accession>A0A834TI59</accession>
<comment type="caution">
    <text evidence="1">The sequence shown here is derived from an EMBL/GenBank/DDBJ whole genome shotgun (WGS) entry which is preliminary data.</text>
</comment>
<protein>
    <submittedName>
        <fullName evidence="1">Uncharacterized protein</fullName>
    </submittedName>
</protein>
<organism evidence="1 2">
    <name type="scientific">Senna tora</name>
    <dbReference type="NCBI Taxonomy" id="362788"/>
    <lineage>
        <taxon>Eukaryota</taxon>
        <taxon>Viridiplantae</taxon>
        <taxon>Streptophyta</taxon>
        <taxon>Embryophyta</taxon>
        <taxon>Tracheophyta</taxon>
        <taxon>Spermatophyta</taxon>
        <taxon>Magnoliopsida</taxon>
        <taxon>eudicotyledons</taxon>
        <taxon>Gunneridae</taxon>
        <taxon>Pentapetalae</taxon>
        <taxon>rosids</taxon>
        <taxon>fabids</taxon>
        <taxon>Fabales</taxon>
        <taxon>Fabaceae</taxon>
        <taxon>Caesalpinioideae</taxon>
        <taxon>Cassia clade</taxon>
        <taxon>Senna</taxon>
    </lineage>
</organism>
<evidence type="ECO:0000313" key="1">
    <source>
        <dbReference type="EMBL" id="KAF7822503.1"/>
    </source>
</evidence>
<proteinExistence type="predicted"/>
<sequence length="25" mass="2811">MAPHAHSTQYKSLFMKTLAPPKLNV</sequence>
<reference evidence="1" key="1">
    <citation type="submission" date="2020-09" db="EMBL/GenBank/DDBJ databases">
        <title>Genome-Enabled Discovery of Anthraquinone Biosynthesis in Senna tora.</title>
        <authorList>
            <person name="Kang S.-H."/>
            <person name="Pandey R.P."/>
            <person name="Lee C.-M."/>
            <person name="Sim J.-S."/>
            <person name="Jeong J.-T."/>
            <person name="Choi B.-S."/>
            <person name="Jung M."/>
            <person name="Ginzburg D."/>
            <person name="Zhao K."/>
            <person name="Won S.Y."/>
            <person name="Oh T.-J."/>
            <person name="Yu Y."/>
            <person name="Kim N.-H."/>
            <person name="Lee O.R."/>
            <person name="Lee T.-H."/>
            <person name="Bashyal P."/>
            <person name="Kim T.-S."/>
            <person name="Lee W.-H."/>
            <person name="Kawkins C."/>
            <person name="Kim C.-K."/>
            <person name="Kim J.S."/>
            <person name="Ahn B.O."/>
            <person name="Rhee S.Y."/>
            <person name="Sohng J.K."/>
        </authorList>
    </citation>
    <scope>NUCLEOTIDE SEQUENCE</scope>
    <source>
        <tissue evidence="1">Leaf</tissue>
    </source>
</reference>
<dbReference type="AlphaFoldDB" id="A0A834TI59"/>
<dbReference type="EMBL" id="JAAIUW010000007">
    <property type="protein sequence ID" value="KAF7822503.1"/>
    <property type="molecule type" value="Genomic_DNA"/>
</dbReference>
<name>A0A834TI59_9FABA</name>